<feature type="region of interest" description="Disordered" evidence="1">
    <location>
        <begin position="77"/>
        <end position="107"/>
    </location>
</feature>
<accession>A0ABR2LAH0</accession>
<protein>
    <submittedName>
        <fullName evidence="2">Uncharacterized protein</fullName>
    </submittedName>
</protein>
<keyword evidence="3" id="KW-1185">Reference proteome</keyword>
<feature type="region of interest" description="Disordered" evidence="1">
    <location>
        <begin position="318"/>
        <end position="396"/>
    </location>
</feature>
<feature type="compositionally biased region" description="Polar residues" evidence="1">
    <location>
        <begin position="346"/>
        <end position="370"/>
    </location>
</feature>
<evidence type="ECO:0000256" key="1">
    <source>
        <dbReference type="SAM" id="MobiDB-lite"/>
    </source>
</evidence>
<organism evidence="2 3">
    <name type="scientific">Tritrichomonas musculus</name>
    <dbReference type="NCBI Taxonomy" id="1915356"/>
    <lineage>
        <taxon>Eukaryota</taxon>
        <taxon>Metamonada</taxon>
        <taxon>Parabasalia</taxon>
        <taxon>Tritrichomonadida</taxon>
        <taxon>Tritrichomonadidae</taxon>
        <taxon>Tritrichomonas</taxon>
    </lineage>
</organism>
<sequence length="429" mass="48452">MNDLNVLEVPMCKVGFLDPKPNVLLLSSMNPYQNPDEQNINLNDPIIETDIYDTTLGAFSSHSQFNDFIKVQDPYKTESDINSDSGNLNSDANLSSPSTSKNSNDMPNEHERVQLNLTPNLDQKSNETSDKKLIFDPIEDEKKSIDSESSYLASYAYSYYYTLSSECEVVDESSNDKKNIISRSPDRLSRSCDIKKISNNNSNISDDEIQKFRKSNVLSISHDIKKMDTNNYNDDKEHVSWTFPQQYHSRDPNGEATPQTRTADIYKVELNEDDEAALKCNQNDNANAPQASPMKLSFSPYFLVDASIKMVEESDNEYYEYEEEQETKIQAAPESEIQGTPEPKSTFESPSPAPSSSTIVNSELKSNSPPIVNEPNVETKSRSPRNKNTVRFENVTNQTPGKLEEIGMFSESACILSESERDCYKIDEI</sequence>
<dbReference type="EMBL" id="JAPFFF010000001">
    <property type="protein sequence ID" value="KAK8900339.1"/>
    <property type="molecule type" value="Genomic_DNA"/>
</dbReference>
<dbReference type="Proteomes" id="UP001470230">
    <property type="component" value="Unassembled WGS sequence"/>
</dbReference>
<evidence type="ECO:0000313" key="3">
    <source>
        <dbReference type="Proteomes" id="UP001470230"/>
    </source>
</evidence>
<feature type="compositionally biased region" description="Polar residues" evidence="1">
    <location>
        <begin position="80"/>
        <end position="106"/>
    </location>
</feature>
<proteinExistence type="predicted"/>
<gene>
    <name evidence="2" type="ORF">M9Y10_002665</name>
</gene>
<evidence type="ECO:0000313" key="2">
    <source>
        <dbReference type="EMBL" id="KAK8900339.1"/>
    </source>
</evidence>
<reference evidence="2 3" key="1">
    <citation type="submission" date="2024-04" db="EMBL/GenBank/DDBJ databases">
        <title>Tritrichomonas musculus Genome.</title>
        <authorList>
            <person name="Alves-Ferreira E."/>
            <person name="Grigg M."/>
            <person name="Lorenzi H."/>
            <person name="Galac M."/>
        </authorList>
    </citation>
    <scope>NUCLEOTIDE SEQUENCE [LARGE SCALE GENOMIC DNA]</scope>
    <source>
        <strain evidence="2 3">EAF2021</strain>
    </source>
</reference>
<comment type="caution">
    <text evidence="2">The sequence shown here is derived from an EMBL/GenBank/DDBJ whole genome shotgun (WGS) entry which is preliminary data.</text>
</comment>
<name>A0ABR2LAH0_9EUKA</name>
<feature type="compositionally biased region" description="Polar residues" evidence="1">
    <location>
        <begin position="386"/>
        <end position="396"/>
    </location>
</feature>